<dbReference type="SUPFAM" id="SSF46934">
    <property type="entry name" value="UBA-like"/>
    <property type="match status" value="2"/>
</dbReference>
<evidence type="ECO:0000256" key="4">
    <source>
        <dbReference type="ARBA" id="ARBA00023242"/>
    </source>
</evidence>
<dbReference type="Proteomes" id="UP000449547">
    <property type="component" value="Unassembled WGS sequence"/>
</dbReference>
<dbReference type="OMA" id="PHMLEPI"/>
<dbReference type="GO" id="GO:0006289">
    <property type="term" value="P:nucleotide-excision repair"/>
    <property type="evidence" value="ECO:0007669"/>
    <property type="project" value="UniProtKB-UniRule"/>
</dbReference>
<evidence type="ECO:0000259" key="7">
    <source>
        <dbReference type="PROSITE" id="PS50030"/>
    </source>
</evidence>
<dbReference type="InterPro" id="IPR009060">
    <property type="entry name" value="UBA-like_sf"/>
</dbReference>
<keyword evidence="10" id="KW-1185">Reference proteome</keyword>
<dbReference type="SMART" id="SM00165">
    <property type="entry name" value="UBA"/>
    <property type="match status" value="2"/>
</dbReference>
<keyword evidence="3 5" id="KW-0234">DNA repair</keyword>
<dbReference type="InterPro" id="IPR000626">
    <property type="entry name" value="Ubiquitin-like_dom"/>
</dbReference>
<dbReference type="NCBIfam" id="TIGR00601">
    <property type="entry name" value="rad23"/>
    <property type="match status" value="1"/>
</dbReference>
<dbReference type="PRINTS" id="PR01839">
    <property type="entry name" value="RAD23PROTEIN"/>
</dbReference>
<dbReference type="PANTHER" id="PTHR10621:SF0">
    <property type="entry name" value="UV EXCISION REPAIR PROTEIN RAD23"/>
    <property type="match status" value="1"/>
</dbReference>
<comment type="function">
    <text evidence="5">Multiubiquitin chain receptor involved in modulation of proteasomal degradation. Involved in nucleotide excision repair.</text>
</comment>
<dbReference type="Pfam" id="PF09280">
    <property type="entry name" value="XPC-binding"/>
    <property type="match status" value="1"/>
</dbReference>
<dbReference type="CDD" id="cd01805">
    <property type="entry name" value="Ubl_Rad23"/>
    <property type="match status" value="1"/>
</dbReference>
<dbReference type="AlphaFoldDB" id="A0A642UN68"/>
<dbReference type="OrthoDB" id="419317at2759"/>
<accession>A0A642UN68</accession>
<dbReference type="InterPro" id="IPR029071">
    <property type="entry name" value="Ubiquitin-like_domsf"/>
</dbReference>
<dbReference type="GO" id="GO:0043130">
    <property type="term" value="F:ubiquitin binding"/>
    <property type="evidence" value="ECO:0007669"/>
    <property type="project" value="UniProtKB-UniRule"/>
</dbReference>
<feature type="domain" description="Ubiquitin-like" evidence="8">
    <location>
        <begin position="1"/>
        <end position="76"/>
    </location>
</feature>
<evidence type="ECO:0000313" key="10">
    <source>
        <dbReference type="Proteomes" id="UP000449547"/>
    </source>
</evidence>
<sequence length="369" mass="38849">MQIIFKDFKKQKVPIEVEATDGVVATKEKLAAEISCDAAQLKLVYSGKVLADDKTLADYKMKDGDAIIFMVSKAKQKPAESSASATPQPVANEASAAAPAAASTGSTTAAEVQPATTGSAQSGSTSDFVTGDQRETTILHIMEMGYDRPRVEQALRAAYNNPDRAVEYLLMGIPETSAAPEAESTTEIAPAPNAAADTTDVTDIDTDRGLQSENLFEAAAAAAGGAGIGGGAGEGEGGEIDIDMDELGEEDRLAVLRQALETNPELIQPILEQLSQLAQTNPEVQALIQQDPEGFLRAVMQGEMGGFEVVGEEGEAEEAPSAYVPLTAEEQDAVNRLCDLGFDRTLVIQVYLACDKNEEAAADILFSDN</sequence>
<keyword evidence="2 5" id="KW-0227">DNA damage</keyword>
<dbReference type="EMBL" id="SWFT01000105">
    <property type="protein sequence ID" value="KAA8901136.1"/>
    <property type="molecule type" value="Genomic_DNA"/>
</dbReference>
<dbReference type="FunFam" id="1.10.8.10:FF:000003">
    <property type="entry name" value="UV excision repair protein RAD23 homolog"/>
    <property type="match status" value="1"/>
</dbReference>
<dbReference type="SUPFAM" id="SSF54236">
    <property type="entry name" value="Ubiquitin-like"/>
    <property type="match status" value="1"/>
</dbReference>
<feature type="compositionally biased region" description="Low complexity" evidence="6">
    <location>
        <begin position="94"/>
        <end position="126"/>
    </location>
</feature>
<dbReference type="GO" id="GO:0005829">
    <property type="term" value="C:cytosol"/>
    <property type="evidence" value="ECO:0007669"/>
    <property type="project" value="TreeGrafter"/>
</dbReference>
<dbReference type="InterPro" id="IPR036353">
    <property type="entry name" value="XPC-bd_sf"/>
</dbReference>
<dbReference type="GO" id="GO:0003684">
    <property type="term" value="F:damaged DNA binding"/>
    <property type="evidence" value="ECO:0007669"/>
    <property type="project" value="UniProtKB-UniRule"/>
</dbReference>
<organism evidence="9 10">
    <name type="scientific">Diutina rugosa</name>
    <name type="common">Yeast</name>
    <name type="synonym">Candida rugosa</name>
    <dbReference type="NCBI Taxonomy" id="5481"/>
    <lineage>
        <taxon>Eukaryota</taxon>
        <taxon>Fungi</taxon>
        <taxon>Dikarya</taxon>
        <taxon>Ascomycota</taxon>
        <taxon>Saccharomycotina</taxon>
        <taxon>Pichiomycetes</taxon>
        <taxon>Debaryomycetaceae</taxon>
        <taxon>Diutina</taxon>
    </lineage>
</organism>
<dbReference type="PROSITE" id="PS50030">
    <property type="entry name" value="UBA"/>
    <property type="match status" value="2"/>
</dbReference>
<evidence type="ECO:0000256" key="2">
    <source>
        <dbReference type="ARBA" id="ARBA00022763"/>
    </source>
</evidence>
<dbReference type="GO" id="GO:0070628">
    <property type="term" value="F:proteasome binding"/>
    <property type="evidence" value="ECO:0007669"/>
    <property type="project" value="TreeGrafter"/>
</dbReference>
<evidence type="ECO:0000256" key="3">
    <source>
        <dbReference type="ARBA" id="ARBA00023204"/>
    </source>
</evidence>
<dbReference type="GeneID" id="54782157"/>
<evidence type="ECO:0000256" key="1">
    <source>
        <dbReference type="ARBA" id="ARBA00022737"/>
    </source>
</evidence>
<dbReference type="SMART" id="SM00213">
    <property type="entry name" value="UBQ"/>
    <property type="match status" value="1"/>
</dbReference>
<dbReference type="PANTHER" id="PTHR10621">
    <property type="entry name" value="UV EXCISION REPAIR PROTEIN RAD23"/>
    <property type="match status" value="1"/>
</dbReference>
<dbReference type="GO" id="GO:0005654">
    <property type="term" value="C:nucleoplasm"/>
    <property type="evidence" value="ECO:0007669"/>
    <property type="project" value="TreeGrafter"/>
</dbReference>
<dbReference type="Gene3D" id="3.10.20.90">
    <property type="entry name" value="Phosphatidylinositol 3-kinase Catalytic Subunit, Chain A, domain 1"/>
    <property type="match status" value="1"/>
</dbReference>
<dbReference type="GO" id="GO:0043161">
    <property type="term" value="P:proteasome-mediated ubiquitin-dependent protein catabolic process"/>
    <property type="evidence" value="ECO:0007669"/>
    <property type="project" value="UniProtKB-UniRule"/>
</dbReference>
<dbReference type="InterPro" id="IPR004806">
    <property type="entry name" value="Rad23"/>
</dbReference>
<reference evidence="9 10" key="1">
    <citation type="submission" date="2019-07" db="EMBL/GenBank/DDBJ databases">
        <title>Genome assembly of two rare yeast pathogens: Diutina rugosa and Trichomonascus ciferrii.</title>
        <authorList>
            <person name="Mixao V."/>
            <person name="Saus E."/>
            <person name="Hansen A."/>
            <person name="Lass-Flor C."/>
            <person name="Gabaldon T."/>
        </authorList>
    </citation>
    <scope>NUCLEOTIDE SEQUENCE [LARGE SCALE GENOMIC DNA]</scope>
    <source>
        <strain evidence="9 10">CBS 613</strain>
    </source>
</reference>
<feature type="domain" description="UBA" evidence="7">
    <location>
        <begin position="327"/>
        <end position="368"/>
    </location>
</feature>
<keyword evidence="5" id="KW-0963">Cytoplasm</keyword>
<dbReference type="GO" id="GO:0031593">
    <property type="term" value="F:polyubiquitin modification-dependent protein binding"/>
    <property type="evidence" value="ECO:0007669"/>
    <property type="project" value="UniProtKB-UniRule"/>
</dbReference>
<feature type="compositionally biased region" description="Polar residues" evidence="6">
    <location>
        <begin position="79"/>
        <end position="89"/>
    </location>
</feature>
<dbReference type="InterPro" id="IPR015360">
    <property type="entry name" value="XPC-bd"/>
</dbReference>
<dbReference type="RefSeq" id="XP_034011759.1">
    <property type="nucleotide sequence ID" value="XM_034156276.1"/>
</dbReference>
<dbReference type="VEuPathDB" id="FungiDB:DIURU_003506"/>
<keyword evidence="1" id="KW-0677">Repeat</keyword>
<dbReference type="InterPro" id="IPR015940">
    <property type="entry name" value="UBA"/>
</dbReference>
<dbReference type="FunFam" id="1.10.8.10:FF:000002">
    <property type="entry name" value="UV excision repair protein RAD23 homolog"/>
    <property type="match status" value="1"/>
</dbReference>
<dbReference type="Gene3D" id="1.10.10.540">
    <property type="entry name" value="XPC-binding domain"/>
    <property type="match status" value="1"/>
</dbReference>
<evidence type="ECO:0000313" key="9">
    <source>
        <dbReference type="EMBL" id="KAA8901136.1"/>
    </source>
</evidence>
<gene>
    <name evidence="9" type="ORF">DIURU_003506</name>
</gene>
<comment type="subcellular location">
    <subcellularLocation>
        <location evidence="5">Nucleus</location>
    </subcellularLocation>
    <subcellularLocation>
        <location evidence="5">Cytoplasm</location>
    </subcellularLocation>
</comment>
<dbReference type="PROSITE" id="PS50053">
    <property type="entry name" value="UBIQUITIN_2"/>
    <property type="match status" value="1"/>
</dbReference>
<evidence type="ECO:0000256" key="6">
    <source>
        <dbReference type="SAM" id="MobiDB-lite"/>
    </source>
</evidence>
<dbReference type="Pfam" id="PF00627">
    <property type="entry name" value="UBA"/>
    <property type="match status" value="2"/>
</dbReference>
<dbReference type="Gene3D" id="1.10.8.10">
    <property type="entry name" value="DNA helicase RuvA subunit, C-terminal domain"/>
    <property type="match status" value="2"/>
</dbReference>
<evidence type="ECO:0000256" key="5">
    <source>
        <dbReference type="RuleBase" id="RU367049"/>
    </source>
</evidence>
<evidence type="ECO:0000259" key="8">
    <source>
        <dbReference type="PROSITE" id="PS50053"/>
    </source>
</evidence>
<name>A0A642UN68_DIURU</name>
<comment type="similarity">
    <text evidence="5">Belongs to the RAD23 family.</text>
</comment>
<dbReference type="SUPFAM" id="SSF101238">
    <property type="entry name" value="XPC-binding domain"/>
    <property type="match status" value="1"/>
</dbReference>
<keyword evidence="4 5" id="KW-0539">Nucleus</keyword>
<dbReference type="Pfam" id="PF00240">
    <property type="entry name" value="ubiquitin"/>
    <property type="match status" value="1"/>
</dbReference>
<proteinExistence type="inferred from homology"/>
<feature type="domain" description="UBA" evidence="7">
    <location>
        <begin position="130"/>
        <end position="172"/>
    </location>
</feature>
<feature type="region of interest" description="Disordered" evidence="6">
    <location>
        <begin position="78"/>
        <end position="132"/>
    </location>
</feature>
<protein>
    <recommendedName>
        <fullName evidence="5">UV excision repair protein RAD23</fullName>
    </recommendedName>
</protein>
<comment type="caution">
    <text evidence="9">The sequence shown here is derived from an EMBL/GenBank/DDBJ whole genome shotgun (WGS) entry which is preliminary data.</text>
</comment>